<name>A0A9J6BC97_POLVA</name>
<dbReference type="InterPro" id="IPR003591">
    <property type="entry name" value="Leu-rich_rpt_typical-subtyp"/>
</dbReference>
<dbReference type="AlphaFoldDB" id="A0A9J6BC97"/>
<evidence type="ECO:0000313" key="8">
    <source>
        <dbReference type="Proteomes" id="UP001107558"/>
    </source>
</evidence>
<keyword evidence="6" id="KW-0732">Signal</keyword>
<keyword evidence="5" id="KW-1133">Transmembrane helix</keyword>
<keyword evidence="5" id="KW-0812">Transmembrane</keyword>
<dbReference type="SMART" id="SM00369">
    <property type="entry name" value="LRR_TYP"/>
    <property type="match status" value="3"/>
</dbReference>
<evidence type="ECO:0000256" key="2">
    <source>
        <dbReference type="ARBA" id="ARBA00022737"/>
    </source>
</evidence>
<keyword evidence="3" id="KW-0175">Coiled coil</keyword>
<dbReference type="InterPro" id="IPR032675">
    <property type="entry name" value="LRR_dom_sf"/>
</dbReference>
<feature type="region of interest" description="Disordered" evidence="4">
    <location>
        <begin position="422"/>
        <end position="441"/>
    </location>
</feature>
<feature type="chain" id="PRO_5039935627" evidence="6">
    <location>
        <begin position="23"/>
        <end position="553"/>
    </location>
</feature>
<gene>
    <name evidence="7" type="ORF">PVAND_015265</name>
</gene>
<feature type="region of interest" description="Disordered" evidence="4">
    <location>
        <begin position="531"/>
        <end position="553"/>
    </location>
</feature>
<evidence type="ECO:0000256" key="3">
    <source>
        <dbReference type="SAM" id="Coils"/>
    </source>
</evidence>
<dbReference type="EMBL" id="JADBJN010000004">
    <property type="protein sequence ID" value="KAG5667279.1"/>
    <property type="molecule type" value="Genomic_DNA"/>
</dbReference>
<feature type="transmembrane region" description="Helical" evidence="5">
    <location>
        <begin position="249"/>
        <end position="269"/>
    </location>
</feature>
<dbReference type="OrthoDB" id="26525at2759"/>
<dbReference type="InterPro" id="IPR001611">
    <property type="entry name" value="Leu-rich_rpt"/>
</dbReference>
<evidence type="ECO:0000256" key="6">
    <source>
        <dbReference type="SAM" id="SignalP"/>
    </source>
</evidence>
<feature type="signal peptide" evidence="6">
    <location>
        <begin position="1"/>
        <end position="22"/>
    </location>
</feature>
<dbReference type="Proteomes" id="UP001107558">
    <property type="component" value="Chromosome 4"/>
</dbReference>
<dbReference type="Pfam" id="PF13855">
    <property type="entry name" value="LRR_8"/>
    <property type="match status" value="1"/>
</dbReference>
<feature type="compositionally biased region" description="Acidic residues" evidence="4">
    <location>
        <begin position="382"/>
        <end position="395"/>
    </location>
</feature>
<sequence length="553" mass="63684">MGNKVVSILILLQLFFVSINQSSTTTLNCHFNERHYNFTNEKLYTCSAEKNQWQNYSIEITKISGQHQNHLTNNNVKSFSVWNLQNVNFLPKNLSQFFPNVILIQAQNSNIKGIFKEHLAGLQKLKILILSDNQIQGIKAGTFDENENLEMIFLENNLIKQIDGKSFDNLRKLKKLHLSRNSCQNLTNAENKTQVEKLENLIRNKICYESAFQNSYKNIKNLEDIIDKNKEELEKHKTIMTEIFLCIQGVFGLFVITLIILIIIIAVLFKNCQTQTEMTEPLINDESVAFYGSINDDNQQTQISQPSTSNHHEELINILDVINENKKIRALGHRRHSSLIDVEGDGDILASRKIRNEFVNARRPNIPLTRALSSLSSKNAEEFNENDENADANENDENKIEILENSKFNKLNQNLDKSAKKIDVNGSQNSTNDKNHDQNENLKHSIKKLDKNTENFREEIEEKPSKSLNIEQPNQEDSSTVKVGSLPKIDEDCEEFPKDAETLSQKYQRNPQNEKDSTLMSILLKEIKEKQKQKRLGSIYSSKIDEAEEEEEK</sequence>
<keyword evidence="5" id="KW-0472">Membrane</keyword>
<proteinExistence type="predicted"/>
<dbReference type="PANTHER" id="PTHR24366">
    <property type="entry name" value="IG(IMMUNOGLOBULIN) AND LRR(LEUCINE RICH REPEAT) DOMAINS"/>
    <property type="match status" value="1"/>
</dbReference>
<feature type="region of interest" description="Disordered" evidence="4">
    <location>
        <begin position="457"/>
        <end position="491"/>
    </location>
</feature>
<evidence type="ECO:0000256" key="1">
    <source>
        <dbReference type="ARBA" id="ARBA00022614"/>
    </source>
</evidence>
<dbReference type="SUPFAM" id="SSF52058">
    <property type="entry name" value="L domain-like"/>
    <property type="match status" value="1"/>
</dbReference>
<reference evidence="7" key="1">
    <citation type="submission" date="2021-03" db="EMBL/GenBank/DDBJ databases">
        <title>Chromosome level genome of the anhydrobiotic midge Polypedilum vanderplanki.</title>
        <authorList>
            <person name="Yoshida Y."/>
            <person name="Kikawada T."/>
            <person name="Gusev O."/>
        </authorList>
    </citation>
    <scope>NUCLEOTIDE SEQUENCE</scope>
    <source>
        <strain evidence="7">NIAS01</strain>
        <tissue evidence="7">Whole body or cell culture</tissue>
    </source>
</reference>
<comment type="caution">
    <text evidence="7">The sequence shown here is derived from an EMBL/GenBank/DDBJ whole genome shotgun (WGS) entry which is preliminary data.</text>
</comment>
<feature type="region of interest" description="Disordered" evidence="4">
    <location>
        <begin position="377"/>
        <end position="397"/>
    </location>
</feature>
<feature type="coiled-coil region" evidence="3">
    <location>
        <begin position="212"/>
        <end position="239"/>
    </location>
</feature>
<evidence type="ECO:0000256" key="5">
    <source>
        <dbReference type="SAM" id="Phobius"/>
    </source>
</evidence>
<dbReference type="Gene3D" id="3.80.10.10">
    <property type="entry name" value="Ribonuclease Inhibitor"/>
    <property type="match status" value="1"/>
</dbReference>
<protein>
    <submittedName>
        <fullName evidence="7">Uncharacterized protein</fullName>
    </submittedName>
</protein>
<keyword evidence="1" id="KW-0433">Leucine-rich repeat</keyword>
<accession>A0A9J6BC97</accession>
<evidence type="ECO:0000256" key="4">
    <source>
        <dbReference type="SAM" id="MobiDB-lite"/>
    </source>
</evidence>
<keyword evidence="2" id="KW-0677">Repeat</keyword>
<keyword evidence="8" id="KW-1185">Reference proteome</keyword>
<evidence type="ECO:0000313" key="7">
    <source>
        <dbReference type="EMBL" id="KAG5667279.1"/>
    </source>
</evidence>
<feature type="compositionally biased region" description="Polar residues" evidence="4">
    <location>
        <begin position="466"/>
        <end position="482"/>
    </location>
</feature>
<organism evidence="7 8">
    <name type="scientific">Polypedilum vanderplanki</name>
    <name type="common">Sleeping chironomid midge</name>
    <dbReference type="NCBI Taxonomy" id="319348"/>
    <lineage>
        <taxon>Eukaryota</taxon>
        <taxon>Metazoa</taxon>
        <taxon>Ecdysozoa</taxon>
        <taxon>Arthropoda</taxon>
        <taxon>Hexapoda</taxon>
        <taxon>Insecta</taxon>
        <taxon>Pterygota</taxon>
        <taxon>Neoptera</taxon>
        <taxon>Endopterygota</taxon>
        <taxon>Diptera</taxon>
        <taxon>Nematocera</taxon>
        <taxon>Chironomoidea</taxon>
        <taxon>Chironomidae</taxon>
        <taxon>Chironominae</taxon>
        <taxon>Polypedilum</taxon>
        <taxon>Polypedilum</taxon>
    </lineage>
</organism>